<dbReference type="RefSeq" id="WP_004817961.1">
    <property type="nucleotide sequence ID" value="NZ_AEXN01000032.1"/>
</dbReference>
<evidence type="ECO:0000256" key="1">
    <source>
        <dbReference type="SAM" id="Phobius"/>
    </source>
</evidence>
<dbReference type="EMBL" id="AEXN01000032">
    <property type="protein sequence ID" value="EGC83611.1"/>
    <property type="molecule type" value="Genomic_DNA"/>
</dbReference>
<keyword evidence="1" id="KW-0812">Transmembrane</keyword>
<organism evidence="2 3">
    <name type="scientific">Anaerococcus hydrogenalis ACS-025-V-Sch4</name>
    <dbReference type="NCBI Taxonomy" id="879306"/>
    <lineage>
        <taxon>Bacteria</taxon>
        <taxon>Bacillati</taxon>
        <taxon>Bacillota</taxon>
        <taxon>Tissierellia</taxon>
        <taxon>Tissierellales</taxon>
        <taxon>Peptoniphilaceae</taxon>
        <taxon>Anaerococcus</taxon>
    </lineage>
</organism>
<keyword evidence="3" id="KW-1185">Reference proteome</keyword>
<protein>
    <submittedName>
        <fullName evidence="2">Uncharacterized protein</fullName>
    </submittedName>
</protein>
<evidence type="ECO:0000313" key="2">
    <source>
        <dbReference type="EMBL" id="EGC83611.1"/>
    </source>
</evidence>
<evidence type="ECO:0000313" key="3">
    <source>
        <dbReference type="Proteomes" id="UP000005277"/>
    </source>
</evidence>
<keyword evidence="1" id="KW-1133">Transmembrane helix</keyword>
<gene>
    <name evidence="2" type="ORF">HMPREF9246_1268</name>
</gene>
<name>F0H1R4_9FIRM</name>
<proteinExistence type="predicted"/>
<keyword evidence="1" id="KW-0472">Membrane</keyword>
<sequence length="118" mass="14022">MLTIQTYTLLKDLKKLDKPVIDTIDKVNNEIGIFDIKDASLIELGYPFPPKDKKLIKIYKYDEYKYLLEKHYIVIYTNPFISFTHLGYRIKQINAINLCWQLFFSVVIPFIVAYYTSK</sequence>
<reference evidence="2 3" key="1">
    <citation type="submission" date="2011-01" db="EMBL/GenBank/DDBJ databases">
        <authorList>
            <person name="Durkin A.S."/>
            <person name="Madupu R."/>
            <person name="Torralba M."/>
            <person name="Gillis M."/>
            <person name="Methe B."/>
            <person name="Sutton G."/>
            <person name="Nelson K.E."/>
        </authorList>
    </citation>
    <scope>NUCLEOTIDE SEQUENCE [LARGE SCALE GENOMIC DNA]</scope>
    <source>
        <strain evidence="2 3">ACS-025-V-Sch4</strain>
    </source>
</reference>
<accession>F0H1R4</accession>
<dbReference type="Proteomes" id="UP000005277">
    <property type="component" value="Unassembled WGS sequence"/>
</dbReference>
<dbReference type="AlphaFoldDB" id="F0H1R4"/>
<feature type="transmembrane region" description="Helical" evidence="1">
    <location>
        <begin position="95"/>
        <end position="115"/>
    </location>
</feature>
<comment type="caution">
    <text evidence="2">The sequence shown here is derived from an EMBL/GenBank/DDBJ whole genome shotgun (WGS) entry which is preliminary data.</text>
</comment>